<protein>
    <submittedName>
        <fullName evidence="2">Uncharacterized protein</fullName>
    </submittedName>
</protein>
<feature type="transmembrane region" description="Helical" evidence="1">
    <location>
        <begin position="90"/>
        <end position="108"/>
    </location>
</feature>
<keyword evidence="1" id="KW-0472">Membrane</keyword>
<sequence>METNEPEGTLADIAAARRATRRVLNPTWVRYTVIVVVSGAFAMIDNEGRSGNTSGWIVDAVLVCLFVVLIVGLSRRGALRTSGYAHPTKAIVIGLIAPVLAGVVRHLVTPGTSLCVGLTFVVLVVGYLAIPGGYDWILDRLPRGRR</sequence>
<name>A0ABP8JSD9_9ACTN</name>
<organism evidence="2 3">
    <name type="scientific">Tsukamurella soli</name>
    <dbReference type="NCBI Taxonomy" id="644556"/>
    <lineage>
        <taxon>Bacteria</taxon>
        <taxon>Bacillati</taxon>
        <taxon>Actinomycetota</taxon>
        <taxon>Actinomycetes</taxon>
        <taxon>Mycobacteriales</taxon>
        <taxon>Tsukamurellaceae</taxon>
        <taxon>Tsukamurella</taxon>
    </lineage>
</organism>
<accession>A0ABP8JSD9</accession>
<feature type="transmembrane region" description="Helical" evidence="1">
    <location>
        <begin position="114"/>
        <end position="137"/>
    </location>
</feature>
<keyword evidence="1" id="KW-0812">Transmembrane</keyword>
<dbReference type="RefSeq" id="WP_344996917.1">
    <property type="nucleotide sequence ID" value="NZ_BAABFR010000042.1"/>
</dbReference>
<dbReference type="Proteomes" id="UP001500635">
    <property type="component" value="Unassembled WGS sequence"/>
</dbReference>
<evidence type="ECO:0000313" key="2">
    <source>
        <dbReference type="EMBL" id="GAA4395276.1"/>
    </source>
</evidence>
<dbReference type="EMBL" id="BAABFR010000042">
    <property type="protein sequence ID" value="GAA4395276.1"/>
    <property type="molecule type" value="Genomic_DNA"/>
</dbReference>
<feature type="transmembrane region" description="Helical" evidence="1">
    <location>
        <begin position="27"/>
        <end position="44"/>
    </location>
</feature>
<evidence type="ECO:0000313" key="3">
    <source>
        <dbReference type="Proteomes" id="UP001500635"/>
    </source>
</evidence>
<proteinExistence type="predicted"/>
<feature type="transmembrane region" description="Helical" evidence="1">
    <location>
        <begin position="56"/>
        <end position="78"/>
    </location>
</feature>
<gene>
    <name evidence="2" type="ORF">GCM10023147_28310</name>
</gene>
<reference evidence="3" key="1">
    <citation type="journal article" date="2019" name="Int. J. Syst. Evol. Microbiol.">
        <title>The Global Catalogue of Microorganisms (GCM) 10K type strain sequencing project: providing services to taxonomists for standard genome sequencing and annotation.</title>
        <authorList>
            <consortium name="The Broad Institute Genomics Platform"/>
            <consortium name="The Broad Institute Genome Sequencing Center for Infectious Disease"/>
            <person name="Wu L."/>
            <person name="Ma J."/>
        </authorList>
    </citation>
    <scope>NUCLEOTIDE SEQUENCE [LARGE SCALE GENOMIC DNA]</scope>
    <source>
        <strain evidence="3">JCM 17688</strain>
    </source>
</reference>
<comment type="caution">
    <text evidence="2">The sequence shown here is derived from an EMBL/GenBank/DDBJ whole genome shotgun (WGS) entry which is preliminary data.</text>
</comment>
<keyword evidence="1" id="KW-1133">Transmembrane helix</keyword>
<evidence type="ECO:0000256" key="1">
    <source>
        <dbReference type="SAM" id="Phobius"/>
    </source>
</evidence>
<keyword evidence="3" id="KW-1185">Reference proteome</keyword>